<dbReference type="EMBL" id="CP024977">
    <property type="protein sequence ID" value="ATZ30326.1"/>
    <property type="molecule type" value="Genomic_DNA"/>
</dbReference>
<name>A0A2H4TL96_ECOLX</name>
<keyword evidence="1" id="KW-0614">Plasmid</keyword>
<proteinExistence type="predicted"/>
<evidence type="ECO:0000313" key="2">
    <source>
        <dbReference type="Proteomes" id="UP000236551"/>
    </source>
</evidence>
<organism evidence="1 2">
    <name type="scientific">Escherichia coli</name>
    <dbReference type="NCBI Taxonomy" id="562"/>
    <lineage>
        <taxon>Bacteria</taxon>
        <taxon>Pseudomonadati</taxon>
        <taxon>Pseudomonadota</taxon>
        <taxon>Gammaproteobacteria</taxon>
        <taxon>Enterobacterales</taxon>
        <taxon>Enterobacteriaceae</taxon>
        <taxon>Escherichia</taxon>
    </lineage>
</organism>
<reference evidence="1 2" key="1">
    <citation type="submission" date="2017-11" db="EMBL/GenBank/DDBJ databases">
        <title>Escherichia coli CV839-15 Genome sequencing and assembly.</title>
        <authorList>
            <person name="Li Z."/>
            <person name="Song N."/>
            <person name="Li W."/>
            <person name="Philip H.R."/>
            <person name="Bu Z."/>
            <person name="Siguo L."/>
        </authorList>
    </citation>
    <scope>NUCLEOTIDE SEQUENCE [LARGE SCALE GENOMIC DNA]</scope>
    <source>
        <strain evidence="1 2">CV839-15</strain>
        <plasmid evidence="2">Plasmid pcv839-15-p3</plasmid>
    </source>
</reference>
<sequence length="46" mass="5165">MLALIHISVTGLCTETVDNPLPVFSGRTTTWQNKIKFSLQNGKYLK</sequence>
<evidence type="ECO:0000313" key="1">
    <source>
        <dbReference type="EMBL" id="ATZ30326.1"/>
    </source>
</evidence>
<geneLocation type="plasmid" evidence="2">
    <name>pcv839-15-p3</name>
</geneLocation>
<gene>
    <name evidence="1" type="ORF">CV83915_3p0028</name>
</gene>
<dbReference type="Proteomes" id="UP000236551">
    <property type="component" value="Plasmid pCV839-15-p3"/>
</dbReference>
<protein>
    <submittedName>
        <fullName evidence="1">Uncharacterized protein</fullName>
    </submittedName>
</protein>
<dbReference type="AlphaFoldDB" id="A0A2H4TL96"/>
<accession>A0A2H4TL96</accession>